<reference evidence="2 3" key="1">
    <citation type="submission" date="2024-05" db="EMBL/GenBank/DDBJ databases">
        <title>Genome sequencing and assembly of Indian major carp, Cirrhinus mrigala (Hamilton, 1822).</title>
        <authorList>
            <person name="Mohindra V."/>
            <person name="Chowdhury L.M."/>
            <person name="Lal K."/>
            <person name="Jena J.K."/>
        </authorList>
    </citation>
    <scope>NUCLEOTIDE SEQUENCE [LARGE SCALE GENOMIC DNA]</scope>
    <source>
        <strain evidence="2">CM1030</strain>
        <tissue evidence="2">Blood</tissue>
    </source>
</reference>
<name>A0ABD0QCP9_CIRMR</name>
<proteinExistence type="predicted"/>
<accession>A0ABD0QCP9</accession>
<sequence>ISDKSSTSNSVFTPPVKAPSTPSHPLSTPRSVMRPLSAAYKASSSDYQV</sequence>
<keyword evidence="3" id="KW-1185">Reference proteome</keyword>
<feature type="non-terminal residue" evidence="2">
    <location>
        <position position="1"/>
    </location>
</feature>
<protein>
    <submittedName>
        <fullName evidence="2">Uncharacterized protein</fullName>
    </submittedName>
</protein>
<evidence type="ECO:0000313" key="2">
    <source>
        <dbReference type="EMBL" id="KAL0184028.1"/>
    </source>
</evidence>
<gene>
    <name evidence="2" type="ORF">M9458_019724</name>
</gene>
<dbReference type="EMBL" id="JAMKFB020000009">
    <property type="protein sequence ID" value="KAL0184028.1"/>
    <property type="molecule type" value="Genomic_DNA"/>
</dbReference>
<dbReference type="AlphaFoldDB" id="A0ABD0QCP9"/>
<evidence type="ECO:0000256" key="1">
    <source>
        <dbReference type="SAM" id="MobiDB-lite"/>
    </source>
</evidence>
<feature type="compositionally biased region" description="Polar residues" evidence="1">
    <location>
        <begin position="20"/>
        <end position="30"/>
    </location>
</feature>
<organism evidence="2 3">
    <name type="scientific">Cirrhinus mrigala</name>
    <name type="common">Mrigala</name>
    <dbReference type="NCBI Taxonomy" id="683832"/>
    <lineage>
        <taxon>Eukaryota</taxon>
        <taxon>Metazoa</taxon>
        <taxon>Chordata</taxon>
        <taxon>Craniata</taxon>
        <taxon>Vertebrata</taxon>
        <taxon>Euteleostomi</taxon>
        <taxon>Actinopterygii</taxon>
        <taxon>Neopterygii</taxon>
        <taxon>Teleostei</taxon>
        <taxon>Ostariophysi</taxon>
        <taxon>Cypriniformes</taxon>
        <taxon>Cyprinidae</taxon>
        <taxon>Labeoninae</taxon>
        <taxon>Labeonini</taxon>
        <taxon>Cirrhinus</taxon>
    </lineage>
</organism>
<comment type="caution">
    <text evidence="2">The sequence shown here is derived from an EMBL/GenBank/DDBJ whole genome shotgun (WGS) entry which is preliminary data.</text>
</comment>
<dbReference type="Proteomes" id="UP001529510">
    <property type="component" value="Unassembled WGS sequence"/>
</dbReference>
<feature type="compositionally biased region" description="Polar residues" evidence="1">
    <location>
        <begin position="1"/>
        <end position="12"/>
    </location>
</feature>
<feature type="region of interest" description="Disordered" evidence="1">
    <location>
        <begin position="1"/>
        <end position="33"/>
    </location>
</feature>
<evidence type="ECO:0000313" key="3">
    <source>
        <dbReference type="Proteomes" id="UP001529510"/>
    </source>
</evidence>